<dbReference type="Pfam" id="PF17936">
    <property type="entry name" value="Big_6"/>
    <property type="match status" value="1"/>
</dbReference>
<dbReference type="STRING" id="1618436.UV59_C0011G0040"/>
<dbReference type="Proteomes" id="UP000034543">
    <property type="component" value="Unassembled WGS sequence"/>
</dbReference>
<dbReference type="AlphaFoldDB" id="A0A0G1CHZ5"/>
<comment type="caution">
    <text evidence="2">The sequence shown here is derived from an EMBL/GenBank/DDBJ whole genome shotgun (WGS) entry which is preliminary data.</text>
</comment>
<dbReference type="Gene3D" id="2.60.40.10">
    <property type="entry name" value="Immunoglobulins"/>
    <property type="match status" value="2"/>
</dbReference>
<evidence type="ECO:0000313" key="2">
    <source>
        <dbReference type="EMBL" id="KKS85084.1"/>
    </source>
</evidence>
<organism evidence="2 3">
    <name type="scientific">Candidatus Gottesmanbacteria bacterium GW2011_GWA1_43_11</name>
    <dbReference type="NCBI Taxonomy" id="1618436"/>
    <lineage>
        <taxon>Bacteria</taxon>
        <taxon>Candidatus Gottesmaniibacteriota</taxon>
    </lineage>
</organism>
<accession>A0A0G1CHZ5</accession>
<feature type="domain" description="Bacterial Ig" evidence="1">
    <location>
        <begin position="14"/>
        <end position="86"/>
    </location>
</feature>
<sequence>NQDTTAPFAPTLSPILNATNSAQLKVDGYAEPESTLILFLNDSEEKNVIVGTDGEFEFNDLTLKSGENQIYATATDTSGNESAPSRTLTIMFKKGALKLEVSEPSDGAEFGRNNQEITIKGKTDEGNQVWVNDRFVSVRDDGSFEHQFRLNDGDNNLHFVAQDAAGNQTTLDRKVKFNP</sequence>
<dbReference type="NCBIfam" id="NF033510">
    <property type="entry name" value="Ca_tandemer"/>
    <property type="match status" value="1"/>
</dbReference>
<dbReference type="EMBL" id="LCFB01000011">
    <property type="protein sequence ID" value="KKS85084.1"/>
    <property type="molecule type" value="Genomic_DNA"/>
</dbReference>
<reference evidence="2 3" key="1">
    <citation type="journal article" date="2015" name="Nature">
        <title>rRNA introns, odd ribosomes, and small enigmatic genomes across a large radiation of phyla.</title>
        <authorList>
            <person name="Brown C.T."/>
            <person name="Hug L.A."/>
            <person name="Thomas B.C."/>
            <person name="Sharon I."/>
            <person name="Castelle C.J."/>
            <person name="Singh A."/>
            <person name="Wilkins M.J."/>
            <person name="Williams K.H."/>
            <person name="Banfield J.F."/>
        </authorList>
    </citation>
    <scope>NUCLEOTIDE SEQUENCE [LARGE SCALE GENOMIC DNA]</scope>
</reference>
<dbReference type="InterPro" id="IPR041498">
    <property type="entry name" value="Big_6"/>
</dbReference>
<dbReference type="Pfam" id="PF09136">
    <property type="entry name" value="Glucodextran_B"/>
    <property type="match status" value="1"/>
</dbReference>
<feature type="non-terminal residue" evidence="2">
    <location>
        <position position="1"/>
    </location>
</feature>
<dbReference type="InterPro" id="IPR013783">
    <property type="entry name" value="Ig-like_fold"/>
</dbReference>
<evidence type="ECO:0000259" key="1">
    <source>
        <dbReference type="Pfam" id="PF17936"/>
    </source>
</evidence>
<gene>
    <name evidence="2" type="ORF">UV59_C0011G0040</name>
</gene>
<protein>
    <recommendedName>
        <fullName evidence="1">Bacterial Ig domain-containing protein</fullName>
    </recommendedName>
</protein>
<name>A0A0G1CHZ5_9BACT</name>
<evidence type="ECO:0000313" key="3">
    <source>
        <dbReference type="Proteomes" id="UP000034543"/>
    </source>
</evidence>
<proteinExistence type="predicted"/>